<evidence type="ECO:0000313" key="4">
    <source>
        <dbReference type="Proteomes" id="UP000604046"/>
    </source>
</evidence>
<dbReference type="PANTHER" id="PTHR46609:SF8">
    <property type="entry name" value="YQAJ VIRAL RECOMBINASE DOMAIN-CONTAINING PROTEIN"/>
    <property type="match status" value="1"/>
</dbReference>
<dbReference type="PANTHER" id="PTHR46609">
    <property type="entry name" value="EXONUCLEASE, PHAGE-TYPE/RECB, C-TERMINAL DOMAIN-CONTAINING PROTEIN"/>
    <property type="match status" value="1"/>
</dbReference>
<dbReference type="SUPFAM" id="SSF52980">
    <property type="entry name" value="Restriction endonuclease-like"/>
    <property type="match status" value="1"/>
</dbReference>
<feature type="region of interest" description="Disordered" evidence="1">
    <location>
        <begin position="1"/>
        <end position="24"/>
    </location>
</feature>
<dbReference type="OrthoDB" id="6155932at2759"/>
<dbReference type="InterPro" id="IPR019080">
    <property type="entry name" value="YqaJ_viral_recombinase"/>
</dbReference>
<comment type="caution">
    <text evidence="3">The sequence shown here is derived from an EMBL/GenBank/DDBJ whole genome shotgun (WGS) entry which is preliminary data.</text>
</comment>
<dbReference type="Proteomes" id="UP000604046">
    <property type="component" value="Unassembled WGS sequence"/>
</dbReference>
<dbReference type="InterPro" id="IPR051703">
    <property type="entry name" value="NF-kappa-B_Signaling_Reg"/>
</dbReference>
<proteinExistence type="predicted"/>
<dbReference type="EMBL" id="CAJNDS010000957">
    <property type="protein sequence ID" value="CAE7241912.1"/>
    <property type="molecule type" value="Genomic_DNA"/>
</dbReference>
<organism evidence="3 4">
    <name type="scientific">Symbiodinium natans</name>
    <dbReference type="NCBI Taxonomy" id="878477"/>
    <lineage>
        <taxon>Eukaryota</taxon>
        <taxon>Sar</taxon>
        <taxon>Alveolata</taxon>
        <taxon>Dinophyceae</taxon>
        <taxon>Suessiales</taxon>
        <taxon>Symbiodiniaceae</taxon>
        <taxon>Symbiodinium</taxon>
    </lineage>
</organism>
<dbReference type="Gene3D" id="3.90.320.10">
    <property type="match status" value="1"/>
</dbReference>
<name>A0A812L6D4_9DINO</name>
<reference evidence="3" key="1">
    <citation type="submission" date="2021-02" db="EMBL/GenBank/DDBJ databases">
        <authorList>
            <person name="Dougan E. K."/>
            <person name="Rhodes N."/>
            <person name="Thang M."/>
            <person name="Chan C."/>
        </authorList>
    </citation>
    <scope>NUCLEOTIDE SEQUENCE</scope>
</reference>
<accession>A0A812L6D4</accession>
<protein>
    <submittedName>
        <fullName evidence="3">Slc35a3 protein</fullName>
    </submittedName>
</protein>
<dbReference type="InterPro" id="IPR011604">
    <property type="entry name" value="PDDEXK-like_dom_sf"/>
</dbReference>
<evidence type="ECO:0000259" key="2">
    <source>
        <dbReference type="Pfam" id="PF09588"/>
    </source>
</evidence>
<dbReference type="CDD" id="cd22343">
    <property type="entry name" value="PDDEXK_lambda_exonuclease-like"/>
    <property type="match status" value="1"/>
</dbReference>
<evidence type="ECO:0000313" key="3">
    <source>
        <dbReference type="EMBL" id="CAE7241912.1"/>
    </source>
</evidence>
<keyword evidence="4" id="KW-1185">Reference proteome</keyword>
<dbReference type="AlphaFoldDB" id="A0A812L6D4"/>
<dbReference type="GO" id="GO:0006281">
    <property type="term" value="P:DNA repair"/>
    <property type="evidence" value="ECO:0007669"/>
    <property type="project" value="UniProtKB-ARBA"/>
</dbReference>
<evidence type="ECO:0000256" key="1">
    <source>
        <dbReference type="SAM" id="MobiDB-lite"/>
    </source>
</evidence>
<dbReference type="InterPro" id="IPR011335">
    <property type="entry name" value="Restrct_endonuc-II-like"/>
</dbReference>
<dbReference type="Pfam" id="PF09588">
    <property type="entry name" value="YqaJ"/>
    <property type="match status" value="1"/>
</dbReference>
<feature type="domain" description="YqaJ viral recombinase" evidence="2">
    <location>
        <begin position="68"/>
        <end position="186"/>
    </location>
</feature>
<sequence>MGARLSLAEEPVGGVGVDPGDEEGDELNATPAHVREQLLSSLQVSEAEVCKLLKLPQRYPDGRAHPCWIAARKNRVTASRFAAACSAPGARSNRKVVVADMLALPEGRAVQATRFGVQHEDVAREAYIAWRRSEASKQSASDLDLQVEPLGLCVWLQEPWLAGSPDGLCVVEGKPEGLLEIKTAKEWNGLFQSEDTSPIP</sequence>
<gene>
    <name evidence="3" type="primary">Slc35a3</name>
    <name evidence="3" type="ORF">SNAT2548_LOCUS11006</name>
</gene>